<organism evidence="2">
    <name type="scientific">Schizophyllum commune (strain H4-8 / FGSC 9210)</name>
    <name type="common">Split gill fungus</name>
    <dbReference type="NCBI Taxonomy" id="578458"/>
    <lineage>
        <taxon>Eukaryota</taxon>
        <taxon>Fungi</taxon>
        <taxon>Dikarya</taxon>
        <taxon>Basidiomycota</taxon>
        <taxon>Agaricomycotina</taxon>
        <taxon>Agaricomycetes</taxon>
        <taxon>Agaricomycetidae</taxon>
        <taxon>Agaricales</taxon>
        <taxon>Schizophyllaceae</taxon>
        <taxon>Schizophyllum</taxon>
    </lineage>
</organism>
<dbReference type="HOGENOM" id="CLU_824271_0_0_1"/>
<evidence type="ECO:0000313" key="2">
    <source>
        <dbReference type="Proteomes" id="UP000007431"/>
    </source>
</evidence>
<dbReference type="GeneID" id="9588719"/>
<gene>
    <name evidence="1" type="ORF">SCHCODRAFT_110865</name>
</gene>
<dbReference type="EMBL" id="GL377308">
    <property type="protein sequence ID" value="EFI95372.1"/>
    <property type="molecule type" value="Genomic_DNA"/>
</dbReference>
<dbReference type="RefSeq" id="XP_003030275.1">
    <property type="nucleotide sequence ID" value="XM_003030229.1"/>
</dbReference>
<accession>D8QAB8</accession>
<dbReference type="KEGG" id="scm:SCHCO_02669269"/>
<dbReference type="InParanoid" id="D8QAB8"/>
<name>D8QAB8_SCHCM</name>
<keyword evidence="2" id="KW-1185">Reference proteome</keyword>
<sequence length="337" mass="38040">MSTSFASRQRARITVTIPKVYEEVFSPIDMEDRAMLGTPLDEVYLVQNVVQRVKIVSAKAQVFVVNRDVSELLSPAQPIELPTTHSRSFDDNLYSHIYWAKQWDRTLMSKEDSEDAGKRRKCMHAGPHMVRGHVKAALAGDRGVHQLLNSTSIIVTAGKLALTTLLGLDASWTASAAVLHHPHATRYLRQLYRPTFDDAVAAMTRLRNASSGADKKADIAQLRTWYSEWGQRVDNALSLMYHSSTSRGLPHRLTRNLGLLSFSERERLNQRLFPVWRSDQPEKALGKALRKTEKDQAYARTDHGAWSAVEQVARMAEGRHGMSLGRIQVKRSVWRSA</sequence>
<reference evidence="1 2" key="1">
    <citation type="journal article" date="2010" name="Nat. Biotechnol.">
        <title>Genome sequence of the model mushroom Schizophyllum commune.</title>
        <authorList>
            <person name="Ohm R.A."/>
            <person name="de Jong J.F."/>
            <person name="Lugones L.G."/>
            <person name="Aerts A."/>
            <person name="Kothe E."/>
            <person name="Stajich J.E."/>
            <person name="de Vries R.P."/>
            <person name="Record E."/>
            <person name="Levasseur A."/>
            <person name="Baker S.E."/>
            <person name="Bartholomew K.A."/>
            <person name="Coutinho P.M."/>
            <person name="Erdmann S."/>
            <person name="Fowler T.J."/>
            <person name="Gathman A.C."/>
            <person name="Lombard V."/>
            <person name="Henrissat B."/>
            <person name="Knabe N."/>
            <person name="Kuees U."/>
            <person name="Lilly W.W."/>
            <person name="Lindquist E."/>
            <person name="Lucas S."/>
            <person name="Magnuson J.K."/>
            <person name="Piumi F."/>
            <person name="Raudaskoski M."/>
            <person name="Salamov A."/>
            <person name="Schmutz J."/>
            <person name="Schwarze F.W.M.R."/>
            <person name="vanKuyk P.A."/>
            <person name="Horton J.S."/>
            <person name="Grigoriev I.V."/>
            <person name="Woesten H.A.B."/>
        </authorList>
    </citation>
    <scope>NUCLEOTIDE SEQUENCE [LARGE SCALE GENOMIC DNA]</scope>
    <source>
        <strain evidence="2">H4-8 / FGSC 9210</strain>
    </source>
</reference>
<dbReference type="AlphaFoldDB" id="D8QAB8"/>
<dbReference type="OrthoDB" id="2770090at2759"/>
<proteinExistence type="predicted"/>
<dbReference type="Proteomes" id="UP000007431">
    <property type="component" value="Unassembled WGS sequence"/>
</dbReference>
<feature type="non-terminal residue" evidence="1">
    <location>
        <position position="337"/>
    </location>
</feature>
<protein>
    <submittedName>
        <fullName evidence="1">Uncharacterized protein</fullName>
    </submittedName>
</protein>
<evidence type="ECO:0000313" key="1">
    <source>
        <dbReference type="EMBL" id="EFI95372.1"/>
    </source>
</evidence>
<dbReference type="eggNOG" id="ENOG502RD8R">
    <property type="taxonomic scope" value="Eukaryota"/>
</dbReference>
<dbReference type="VEuPathDB" id="FungiDB:SCHCODRAFT_02669269"/>